<feature type="compositionally biased region" description="Basic and acidic residues" evidence="2">
    <location>
        <begin position="429"/>
        <end position="446"/>
    </location>
</feature>
<evidence type="ECO:0000313" key="4">
    <source>
        <dbReference type="Proteomes" id="UP000792457"/>
    </source>
</evidence>
<dbReference type="InterPro" id="IPR015267">
    <property type="entry name" value="PPP4R2"/>
</dbReference>
<dbReference type="PANTHER" id="PTHR16487:SF0">
    <property type="entry name" value="PROTEIN PHOSPHATASE 4 REGULATORY SUBUNIT 2-RELATED"/>
    <property type="match status" value="1"/>
</dbReference>
<evidence type="ECO:0000313" key="3">
    <source>
        <dbReference type="EMBL" id="KAG8234452.1"/>
    </source>
</evidence>
<dbReference type="GO" id="GO:0030289">
    <property type="term" value="C:protein phosphatase 4 complex"/>
    <property type="evidence" value="ECO:0007669"/>
    <property type="project" value="InterPro"/>
</dbReference>
<dbReference type="PANTHER" id="PTHR16487">
    <property type="entry name" value="PPP4R2-RELATED PROTEIN"/>
    <property type="match status" value="1"/>
</dbReference>
<reference evidence="3" key="1">
    <citation type="submission" date="2013-04" db="EMBL/GenBank/DDBJ databases">
        <authorList>
            <person name="Qu J."/>
            <person name="Murali S.C."/>
            <person name="Bandaranaike D."/>
            <person name="Bellair M."/>
            <person name="Blankenburg K."/>
            <person name="Chao H."/>
            <person name="Dinh H."/>
            <person name="Doddapaneni H."/>
            <person name="Downs B."/>
            <person name="Dugan-Rocha S."/>
            <person name="Elkadiri S."/>
            <person name="Gnanaolivu R.D."/>
            <person name="Hernandez B."/>
            <person name="Javaid M."/>
            <person name="Jayaseelan J.C."/>
            <person name="Lee S."/>
            <person name="Li M."/>
            <person name="Ming W."/>
            <person name="Munidasa M."/>
            <person name="Muniz J."/>
            <person name="Nguyen L."/>
            <person name="Ongeri F."/>
            <person name="Osuji N."/>
            <person name="Pu L.-L."/>
            <person name="Puazo M."/>
            <person name="Qu C."/>
            <person name="Quiroz J."/>
            <person name="Raj R."/>
            <person name="Weissenberger G."/>
            <person name="Xin Y."/>
            <person name="Zou X."/>
            <person name="Han Y."/>
            <person name="Richards S."/>
            <person name="Worley K."/>
            <person name="Muzny D."/>
            <person name="Gibbs R."/>
        </authorList>
    </citation>
    <scope>NUCLEOTIDE SEQUENCE</scope>
    <source>
        <strain evidence="3">Sampled in the wild</strain>
    </source>
</reference>
<dbReference type="AlphaFoldDB" id="A0A8K0KG85"/>
<evidence type="ECO:0000256" key="2">
    <source>
        <dbReference type="SAM" id="MobiDB-lite"/>
    </source>
</evidence>
<organism evidence="3 4">
    <name type="scientific">Ladona fulva</name>
    <name type="common">Scarce chaser dragonfly</name>
    <name type="synonym">Libellula fulva</name>
    <dbReference type="NCBI Taxonomy" id="123851"/>
    <lineage>
        <taxon>Eukaryota</taxon>
        <taxon>Metazoa</taxon>
        <taxon>Ecdysozoa</taxon>
        <taxon>Arthropoda</taxon>
        <taxon>Hexapoda</taxon>
        <taxon>Insecta</taxon>
        <taxon>Pterygota</taxon>
        <taxon>Palaeoptera</taxon>
        <taxon>Odonata</taxon>
        <taxon>Epiprocta</taxon>
        <taxon>Anisoptera</taxon>
        <taxon>Libelluloidea</taxon>
        <taxon>Libellulidae</taxon>
        <taxon>Ladona</taxon>
    </lineage>
</organism>
<name>A0A8K0KG85_LADFU</name>
<comment type="similarity">
    <text evidence="1">Belongs to the PPP4R2 family.</text>
</comment>
<evidence type="ECO:0008006" key="5">
    <source>
        <dbReference type="Google" id="ProtNLM"/>
    </source>
</evidence>
<dbReference type="Pfam" id="PF09184">
    <property type="entry name" value="PPP4R2"/>
    <property type="match status" value="1"/>
</dbReference>
<feature type="compositionally biased region" description="Basic and acidic residues" evidence="2">
    <location>
        <begin position="180"/>
        <end position="217"/>
    </location>
</feature>
<proteinExistence type="inferred from homology"/>
<dbReference type="Proteomes" id="UP000792457">
    <property type="component" value="Unassembled WGS sequence"/>
</dbReference>
<sequence length="516" mass="57538">MENYEELLIVLEEFERTKPKEIPKELEDFIGIVAKTGDPIYPWSKIKPVYRSKIMNVLTQFFEAGPTTDITQFSFDSMKSKILERFDLFRSAPFTIQRLSELLTNPRKEYNRIDKFMRAIEKNILVVSVVEPGCSKHVHLNGSVEMMEEGFQVSSTSVYEEYRQRVAGIMENEVAAASISEDREGEVQKGEGRCKKGEEELRVEEHEQDHKESHSASDDDGENSSQGRIAAMQLLNVFSDQGAMLDHQEFHRLEFSLAETDTLAIVEIVSEVDCPPDGSESAEETSKDYSLGNSMMNDDSRESNEPSDGAILSEDESCDTVTEVVDNVDSVPVDDDMVNDEKVIETEKPLEESLHMDISPPKDESLPEDEETGAKVENQNIDVIDVGSSVNVHSDRECDSEPLTKVLVLSSPTESQLQESMNCSEVCKLEESDKGKEELRYLESDKNVSASEKSCVEEDSDDSDDVESEAMKTLESSNADSQVSPEHTSSVKDPTQEGDSSSCSQESTGSPKTDSS</sequence>
<gene>
    <name evidence="3" type="ORF">J437_LFUL014198</name>
</gene>
<feature type="compositionally biased region" description="Low complexity" evidence="2">
    <location>
        <begin position="319"/>
        <end position="331"/>
    </location>
</feature>
<feature type="compositionally biased region" description="Acidic residues" evidence="2">
    <location>
        <begin position="457"/>
        <end position="468"/>
    </location>
</feature>
<protein>
    <recommendedName>
        <fullName evidence="5">Serine/threonine-protein phosphatase 4 regulatory subunit 2</fullName>
    </recommendedName>
</protein>
<feature type="region of interest" description="Disordered" evidence="2">
    <location>
        <begin position="429"/>
        <end position="516"/>
    </location>
</feature>
<feature type="compositionally biased region" description="Basic and acidic residues" evidence="2">
    <location>
        <begin position="339"/>
        <end position="365"/>
    </location>
</feature>
<dbReference type="GO" id="GO:0005634">
    <property type="term" value="C:nucleus"/>
    <property type="evidence" value="ECO:0007669"/>
    <property type="project" value="TreeGrafter"/>
</dbReference>
<feature type="compositionally biased region" description="Polar residues" evidence="2">
    <location>
        <begin position="474"/>
        <end position="516"/>
    </location>
</feature>
<evidence type="ECO:0000256" key="1">
    <source>
        <dbReference type="ARBA" id="ARBA00009207"/>
    </source>
</evidence>
<feature type="region of interest" description="Disordered" evidence="2">
    <location>
        <begin position="273"/>
        <end position="382"/>
    </location>
</feature>
<keyword evidence="4" id="KW-1185">Reference proteome</keyword>
<feature type="region of interest" description="Disordered" evidence="2">
    <location>
        <begin position="180"/>
        <end position="225"/>
    </location>
</feature>
<dbReference type="OrthoDB" id="341898at2759"/>
<accession>A0A8K0KG85</accession>
<comment type="caution">
    <text evidence="3">The sequence shown here is derived from an EMBL/GenBank/DDBJ whole genome shotgun (WGS) entry which is preliminary data.</text>
</comment>
<reference evidence="3" key="2">
    <citation type="submission" date="2017-10" db="EMBL/GenBank/DDBJ databases">
        <title>Ladona fulva Genome sequencing and assembly.</title>
        <authorList>
            <person name="Murali S."/>
            <person name="Richards S."/>
            <person name="Bandaranaike D."/>
            <person name="Bellair M."/>
            <person name="Blankenburg K."/>
            <person name="Chao H."/>
            <person name="Dinh H."/>
            <person name="Doddapaneni H."/>
            <person name="Dugan-Rocha S."/>
            <person name="Elkadiri S."/>
            <person name="Gnanaolivu R."/>
            <person name="Hernandez B."/>
            <person name="Skinner E."/>
            <person name="Javaid M."/>
            <person name="Lee S."/>
            <person name="Li M."/>
            <person name="Ming W."/>
            <person name="Munidasa M."/>
            <person name="Muniz J."/>
            <person name="Nguyen L."/>
            <person name="Hughes D."/>
            <person name="Osuji N."/>
            <person name="Pu L.-L."/>
            <person name="Puazo M."/>
            <person name="Qu C."/>
            <person name="Quiroz J."/>
            <person name="Raj R."/>
            <person name="Weissenberger G."/>
            <person name="Xin Y."/>
            <person name="Zou X."/>
            <person name="Han Y."/>
            <person name="Worley K."/>
            <person name="Muzny D."/>
            <person name="Gibbs R."/>
        </authorList>
    </citation>
    <scope>NUCLEOTIDE SEQUENCE</scope>
    <source>
        <strain evidence="3">Sampled in the wild</strain>
    </source>
</reference>
<dbReference type="EMBL" id="KZ308813">
    <property type="protein sequence ID" value="KAG8234452.1"/>
    <property type="molecule type" value="Genomic_DNA"/>
</dbReference>
<dbReference type="GO" id="GO:0005737">
    <property type="term" value="C:cytoplasm"/>
    <property type="evidence" value="ECO:0007669"/>
    <property type="project" value="TreeGrafter"/>
</dbReference>
<dbReference type="GO" id="GO:0019888">
    <property type="term" value="F:protein phosphatase regulator activity"/>
    <property type="evidence" value="ECO:0007669"/>
    <property type="project" value="InterPro"/>
</dbReference>